<dbReference type="Gene3D" id="1.10.10.60">
    <property type="entry name" value="Homeodomain-like"/>
    <property type="match status" value="1"/>
</dbReference>
<accession>A0A8X8X2I1</accession>
<dbReference type="AlphaFoldDB" id="A0A8X8X2I1"/>
<reference evidence="1" key="2">
    <citation type="submission" date="2020-08" db="EMBL/GenBank/DDBJ databases">
        <title>Plant Genome Project.</title>
        <authorList>
            <person name="Zhang R.-G."/>
        </authorList>
    </citation>
    <scope>NUCLEOTIDE SEQUENCE</scope>
    <source>
        <strain evidence="1">Huo1</strain>
        <tissue evidence="1">Leaf</tissue>
    </source>
</reference>
<dbReference type="EMBL" id="PNBA02000012">
    <property type="protein sequence ID" value="KAG6404859.1"/>
    <property type="molecule type" value="Genomic_DNA"/>
</dbReference>
<dbReference type="InterPro" id="IPR001005">
    <property type="entry name" value="SANT/Myb"/>
</dbReference>
<proteinExistence type="predicted"/>
<sequence length="60" mass="6917">MVKPTSFDINGMKSGAWSEEEANKLRAYIHRFGHTNWWQLPVFAGLSEINSLVHLIFDLL</sequence>
<evidence type="ECO:0000313" key="1">
    <source>
        <dbReference type="EMBL" id="KAG6404859.1"/>
    </source>
</evidence>
<name>A0A8X8X2I1_SALSN</name>
<dbReference type="CDD" id="cd00167">
    <property type="entry name" value="SANT"/>
    <property type="match status" value="1"/>
</dbReference>
<comment type="caution">
    <text evidence="1">The sequence shown here is derived from an EMBL/GenBank/DDBJ whole genome shotgun (WGS) entry which is preliminary data.</text>
</comment>
<dbReference type="InterPro" id="IPR009057">
    <property type="entry name" value="Homeodomain-like_sf"/>
</dbReference>
<protein>
    <submittedName>
        <fullName evidence="1">Uncharacterized protein</fullName>
    </submittedName>
</protein>
<keyword evidence="2" id="KW-1185">Reference proteome</keyword>
<reference evidence="1" key="1">
    <citation type="submission" date="2018-01" db="EMBL/GenBank/DDBJ databases">
        <authorList>
            <person name="Mao J.F."/>
        </authorList>
    </citation>
    <scope>NUCLEOTIDE SEQUENCE</scope>
    <source>
        <strain evidence="1">Huo1</strain>
        <tissue evidence="1">Leaf</tissue>
    </source>
</reference>
<dbReference type="Proteomes" id="UP000298416">
    <property type="component" value="Unassembled WGS sequence"/>
</dbReference>
<evidence type="ECO:0000313" key="2">
    <source>
        <dbReference type="Proteomes" id="UP000298416"/>
    </source>
</evidence>
<dbReference type="SUPFAM" id="SSF46689">
    <property type="entry name" value="Homeodomain-like"/>
    <property type="match status" value="1"/>
</dbReference>
<organism evidence="1">
    <name type="scientific">Salvia splendens</name>
    <name type="common">Scarlet sage</name>
    <dbReference type="NCBI Taxonomy" id="180675"/>
    <lineage>
        <taxon>Eukaryota</taxon>
        <taxon>Viridiplantae</taxon>
        <taxon>Streptophyta</taxon>
        <taxon>Embryophyta</taxon>
        <taxon>Tracheophyta</taxon>
        <taxon>Spermatophyta</taxon>
        <taxon>Magnoliopsida</taxon>
        <taxon>eudicotyledons</taxon>
        <taxon>Gunneridae</taxon>
        <taxon>Pentapetalae</taxon>
        <taxon>asterids</taxon>
        <taxon>lamiids</taxon>
        <taxon>Lamiales</taxon>
        <taxon>Lamiaceae</taxon>
        <taxon>Nepetoideae</taxon>
        <taxon>Mentheae</taxon>
        <taxon>Salviinae</taxon>
        <taxon>Salvia</taxon>
        <taxon>Salvia subgen. Calosphace</taxon>
        <taxon>core Calosphace</taxon>
    </lineage>
</organism>
<gene>
    <name evidence="1" type="ORF">SASPL_132436</name>
</gene>